<name>A0A8D8ESY6_CULPI</name>
<feature type="chain" id="PRO_5036260657" evidence="1">
    <location>
        <begin position="22"/>
        <end position="125"/>
    </location>
</feature>
<feature type="signal peptide" evidence="1">
    <location>
        <begin position="1"/>
        <end position="21"/>
    </location>
</feature>
<accession>A0A8D8ESY6</accession>
<dbReference type="EMBL" id="HBUE01007704">
    <property type="protein sequence ID" value="CAG6446725.1"/>
    <property type="molecule type" value="Transcribed_RNA"/>
</dbReference>
<evidence type="ECO:0000256" key="1">
    <source>
        <dbReference type="SAM" id="SignalP"/>
    </source>
</evidence>
<evidence type="ECO:0000313" key="2">
    <source>
        <dbReference type="EMBL" id="CAG6446727.1"/>
    </source>
</evidence>
<dbReference type="AlphaFoldDB" id="A0A8D8ESY6"/>
<dbReference type="EMBL" id="HBUE01007709">
    <property type="protein sequence ID" value="CAG6446727.1"/>
    <property type="molecule type" value="Transcribed_RNA"/>
</dbReference>
<organism evidence="2">
    <name type="scientific">Culex pipiens</name>
    <name type="common">House mosquito</name>
    <dbReference type="NCBI Taxonomy" id="7175"/>
    <lineage>
        <taxon>Eukaryota</taxon>
        <taxon>Metazoa</taxon>
        <taxon>Ecdysozoa</taxon>
        <taxon>Arthropoda</taxon>
        <taxon>Hexapoda</taxon>
        <taxon>Insecta</taxon>
        <taxon>Pterygota</taxon>
        <taxon>Neoptera</taxon>
        <taxon>Endopterygota</taxon>
        <taxon>Diptera</taxon>
        <taxon>Nematocera</taxon>
        <taxon>Culicoidea</taxon>
        <taxon>Culicidae</taxon>
        <taxon>Culicinae</taxon>
        <taxon>Culicini</taxon>
        <taxon>Culex</taxon>
        <taxon>Culex</taxon>
    </lineage>
</organism>
<proteinExistence type="predicted"/>
<dbReference type="EMBL" id="HBUE01007707">
    <property type="protein sequence ID" value="CAG6446726.1"/>
    <property type="molecule type" value="Transcribed_RNA"/>
</dbReference>
<keyword evidence="1" id="KW-0732">Signal</keyword>
<reference evidence="2" key="1">
    <citation type="submission" date="2021-05" db="EMBL/GenBank/DDBJ databases">
        <authorList>
            <person name="Alioto T."/>
            <person name="Alioto T."/>
            <person name="Gomez Garrido J."/>
        </authorList>
    </citation>
    <scope>NUCLEOTIDE SEQUENCE</scope>
</reference>
<sequence length="125" mass="13994">MAAHLTFTACAIMASHRACSAIFLALSLPVFFSCSSNNQFVTCEYRDRVPLMHIFVFTKNVENTCVINRPPQNPVIATHPRVHHGLVAIDTTPPRVVYSFLARLSACHRFAKQKQNIRARVTVAN</sequence>
<protein>
    <submittedName>
        <fullName evidence="2">(northern house mosquito) hypothetical protein</fullName>
    </submittedName>
</protein>